<evidence type="ECO:0000313" key="2">
    <source>
        <dbReference type="Proteomes" id="UP000332515"/>
    </source>
</evidence>
<gene>
    <name evidence="1" type="ORF">F0357_13090</name>
</gene>
<name>A0A6A7Y499_9HYPH</name>
<dbReference type="AlphaFoldDB" id="A0A6A7Y499"/>
<proteinExistence type="predicted"/>
<sequence length="128" mass="13219">MDELIQHIVEKTGLTAELAHKAVEILLSFVNREGDPAIVKPFLAKLPGAENMLRAHGEGGASGLLGGTHGILSGGGVLGAFSELTAAGIHMHQIQAVAQELAAFAKQEVGEDLTNQVIASLPGLSHIV</sequence>
<accession>A0A6A7Y499</accession>
<comment type="caution">
    <text evidence="1">The sequence shown here is derived from an EMBL/GenBank/DDBJ whole genome shotgun (WGS) entry which is preliminary data.</text>
</comment>
<dbReference type="RefSeq" id="WP_153482380.1">
    <property type="nucleotide sequence ID" value="NZ_VWNA01000001.1"/>
</dbReference>
<evidence type="ECO:0000313" key="1">
    <source>
        <dbReference type="EMBL" id="MQT13555.1"/>
    </source>
</evidence>
<keyword evidence="2" id="KW-1185">Reference proteome</keyword>
<dbReference type="Proteomes" id="UP000332515">
    <property type="component" value="Unassembled WGS sequence"/>
</dbReference>
<dbReference type="EMBL" id="VWNA01000001">
    <property type="protein sequence ID" value="MQT13555.1"/>
    <property type="molecule type" value="Genomic_DNA"/>
</dbReference>
<protein>
    <submittedName>
        <fullName evidence="1">DUF2267 domain-containing protein</fullName>
    </submittedName>
</protein>
<organism evidence="1 2">
    <name type="scientific">Segnochrobactrum spirostomi</name>
    <dbReference type="NCBI Taxonomy" id="2608987"/>
    <lineage>
        <taxon>Bacteria</taxon>
        <taxon>Pseudomonadati</taxon>
        <taxon>Pseudomonadota</taxon>
        <taxon>Alphaproteobacteria</taxon>
        <taxon>Hyphomicrobiales</taxon>
        <taxon>Segnochrobactraceae</taxon>
        <taxon>Segnochrobactrum</taxon>
    </lineage>
</organism>
<reference evidence="1 2" key="1">
    <citation type="submission" date="2019-09" db="EMBL/GenBank/DDBJ databases">
        <title>Segnochrobactrum spirostomi gen. nov., sp. nov., isolated from the ciliate Spirostomum cf. yagiui and description of a novel family, Segnochrobactraceae fam. nov. within the order Rhizobiales of the class Alphaproteobacteria.</title>
        <authorList>
            <person name="Akter S."/>
            <person name="Shazib S.U.A."/>
            <person name="Shin M.K."/>
        </authorList>
    </citation>
    <scope>NUCLEOTIDE SEQUENCE [LARGE SCALE GENOMIC DNA]</scope>
    <source>
        <strain evidence="1 2">Sp-1</strain>
    </source>
</reference>